<proteinExistence type="predicted"/>
<gene>
    <name evidence="5" type="ORF">G2W53_015951</name>
</gene>
<evidence type="ECO:0000313" key="5">
    <source>
        <dbReference type="EMBL" id="KAF7833618.1"/>
    </source>
</evidence>
<feature type="region of interest" description="Disordered" evidence="3">
    <location>
        <begin position="507"/>
        <end position="542"/>
    </location>
</feature>
<dbReference type="Gene3D" id="3.80.10.10">
    <property type="entry name" value="Ribonuclease Inhibitor"/>
    <property type="match status" value="2"/>
</dbReference>
<feature type="compositionally biased region" description="Basic and acidic residues" evidence="3">
    <location>
        <begin position="511"/>
        <end position="529"/>
    </location>
</feature>
<protein>
    <submittedName>
        <fullName evidence="5">TMV resistance protein N-like</fullName>
    </submittedName>
</protein>
<feature type="transmembrane region" description="Helical" evidence="4">
    <location>
        <begin position="459"/>
        <end position="479"/>
    </location>
</feature>
<feature type="transmembrane region" description="Helical" evidence="4">
    <location>
        <begin position="353"/>
        <end position="373"/>
    </location>
</feature>
<accession>A0A834WVW0</accession>
<dbReference type="Proteomes" id="UP000634136">
    <property type="component" value="Unassembled WGS sequence"/>
</dbReference>
<organism evidence="5 6">
    <name type="scientific">Senna tora</name>
    <dbReference type="NCBI Taxonomy" id="362788"/>
    <lineage>
        <taxon>Eukaryota</taxon>
        <taxon>Viridiplantae</taxon>
        <taxon>Streptophyta</taxon>
        <taxon>Embryophyta</taxon>
        <taxon>Tracheophyta</taxon>
        <taxon>Spermatophyta</taxon>
        <taxon>Magnoliopsida</taxon>
        <taxon>eudicotyledons</taxon>
        <taxon>Gunneridae</taxon>
        <taxon>Pentapetalae</taxon>
        <taxon>rosids</taxon>
        <taxon>fabids</taxon>
        <taxon>Fabales</taxon>
        <taxon>Fabaceae</taxon>
        <taxon>Caesalpinioideae</taxon>
        <taxon>Cassia clade</taxon>
        <taxon>Senna</taxon>
    </lineage>
</organism>
<evidence type="ECO:0000313" key="6">
    <source>
        <dbReference type="Proteomes" id="UP000634136"/>
    </source>
</evidence>
<dbReference type="InterPro" id="IPR044974">
    <property type="entry name" value="Disease_R_plants"/>
</dbReference>
<keyword evidence="4" id="KW-0812">Transmembrane</keyword>
<feature type="transmembrane region" description="Helical" evidence="4">
    <location>
        <begin position="321"/>
        <end position="341"/>
    </location>
</feature>
<evidence type="ECO:0000256" key="4">
    <source>
        <dbReference type="SAM" id="Phobius"/>
    </source>
</evidence>
<dbReference type="SUPFAM" id="SSF52058">
    <property type="entry name" value="L domain-like"/>
    <property type="match status" value="1"/>
</dbReference>
<dbReference type="OrthoDB" id="999528at2759"/>
<dbReference type="PANTHER" id="PTHR11017">
    <property type="entry name" value="LEUCINE-RICH REPEAT-CONTAINING PROTEIN"/>
    <property type="match status" value="1"/>
</dbReference>
<evidence type="ECO:0000256" key="1">
    <source>
        <dbReference type="ARBA" id="ARBA00022614"/>
    </source>
</evidence>
<evidence type="ECO:0000256" key="3">
    <source>
        <dbReference type="SAM" id="MobiDB-lite"/>
    </source>
</evidence>
<keyword evidence="1" id="KW-0433">Leucine-rich repeat</keyword>
<reference evidence="5" key="1">
    <citation type="submission" date="2020-09" db="EMBL/GenBank/DDBJ databases">
        <title>Genome-Enabled Discovery of Anthraquinone Biosynthesis in Senna tora.</title>
        <authorList>
            <person name="Kang S.-H."/>
            <person name="Pandey R.P."/>
            <person name="Lee C.-M."/>
            <person name="Sim J.-S."/>
            <person name="Jeong J.-T."/>
            <person name="Choi B.-S."/>
            <person name="Jung M."/>
            <person name="Ginzburg D."/>
            <person name="Zhao K."/>
            <person name="Won S.Y."/>
            <person name="Oh T.-J."/>
            <person name="Yu Y."/>
            <person name="Kim N.-H."/>
            <person name="Lee O.R."/>
            <person name="Lee T.-H."/>
            <person name="Bashyal P."/>
            <person name="Kim T.-S."/>
            <person name="Lee W.-H."/>
            <person name="Kawkins C."/>
            <person name="Kim C.-K."/>
            <person name="Kim J.S."/>
            <person name="Ahn B.O."/>
            <person name="Rhee S.Y."/>
            <person name="Sohng J.K."/>
        </authorList>
    </citation>
    <scope>NUCLEOTIDE SEQUENCE</scope>
    <source>
        <tissue evidence="5">Leaf</tissue>
    </source>
</reference>
<name>A0A834WVW0_9FABA</name>
<comment type="caution">
    <text evidence="5">The sequence shown here is derived from an EMBL/GenBank/DDBJ whole genome shotgun (WGS) entry which is preliminary data.</text>
</comment>
<dbReference type="InterPro" id="IPR032675">
    <property type="entry name" value="LRR_dom_sf"/>
</dbReference>
<keyword evidence="6" id="KW-1185">Reference proteome</keyword>
<dbReference type="GO" id="GO:0006952">
    <property type="term" value="P:defense response"/>
    <property type="evidence" value="ECO:0007669"/>
    <property type="project" value="InterPro"/>
</dbReference>
<dbReference type="AlphaFoldDB" id="A0A834WVW0"/>
<dbReference type="PANTHER" id="PTHR11017:SF573">
    <property type="entry name" value="ADP-RIBOSYL CYCLASE_CYCLIC ADP-RIBOSE HYDROLASE"/>
    <property type="match status" value="1"/>
</dbReference>
<feature type="compositionally biased region" description="Acidic residues" evidence="3">
    <location>
        <begin position="530"/>
        <end position="542"/>
    </location>
</feature>
<dbReference type="Pfam" id="PF07725">
    <property type="entry name" value="LRR_3"/>
    <property type="match status" value="1"/>
</dbReference>
<dbReference type="InterPro" id="IPR011713">
    <property type="entry name" value="Leu-rich_rpt_3"/>
</dbReference>
<keyword evidence="2" id="KW-0677">Repeat</keyword>
<dbReference type="EMBL" id="JAAIUW010000005">
    <property type="protein sequence ID" value="KAF7833618.1"/>
    <property type="molecule type" value="Genomic_DNA"/>
</dbReference>
<evidence type="ECO:0000256" key="2">
    <source>
        <dbReference type="ARBA" id="ARBA00022737"/>
    </source>
</evidence>
<sequence>MALRFHEPYEAHWHPEAFSKMCNLKLLILSSDHWSQPIHEMKLSFGLKCLPSALKVVQWWGYPLESLPLQTPLDELVDVSMQYSKIKQLWNGIKCLGMLKFLDFSHSKYLIETPNFSGVPNLERLILQSCTSLVKVHPSLGELKKLVLVNLRDCKTLKILPRKLEMNSLKDLVLGGCSKIAKLPEFGKSMKDLISIDLEDTVITELPESLEFLTGLRDLNLNGCKKLVCLPHTFHKLKHLRTLTLQGCLEFSKLPENLNENSALEDLDVSGTSIKEVPLSIFQLRNLKAISYDGSKLSSSNSWSLSHILWKIFGRHPIPMWLWRIVGLVSSLIGEIAYGLSSSFKHLCGEWKWWKIIVYSLLSFMICSVVLFVRRARQRWKTLLVKAHVAFVILMASSLYSYVYDKFMSGKSNAIDLISSGAFALMSLSLSRLSEPGFEAGVFNFLLGFLTQQLMKNNFVLVLAAAGVCYFFILVRCLLESHFQPRTEIARLQVRCSINSIVDLENESDDPEVKGDDRENQYADRRENEDANDLENESEEDLENKFVDPENEIVDLENEGAGNLENKFADSEKEIVDLENVGANNLENEVYANRSREIERDYQVRRETETARIQHEDECIVNIVDPENEASLNLFKKRRRECQIQAETETERGQDQCVVNIVNTR</sequence>
<feature type="transmembrane region" description="Helical" evidence="4">
    <location>
        <begin position="385"/>
        <end position="403"/>
    </location>
</feature>
<keyword evidence="4" id="KW-0472">Membrane</keyword>
<keyword evidence="4" id="KW-1133">Transmembrane helix</keyword>